<proteinExistence type="predicted"/>
<dbReference type="EMBL" id="JBITRD010000013">
    <property type="protein sequence ID" value="MFI7846550.1"/>
    <property type="molecule type" value="Genomic_DNA"/>
</dbReference>
<name>A0ABW8B1M0_9FIRM</name>
<feature type="transmembrane region" description="Helical" evidence="1">
    <location>
        <begin position="99"/>
        <end position="123"/>
    </location>
</feature>
<keyword evidence="1" id="KW-0472">Membrane</keyword>
<feature type="transmembrane region" description="Helical" evidence="1">
    <location>
        <begin position="162"/>
        <end position="184"/>
    </location>
</feature>
<keyword evidence="1" id="KW-1133">Transmembrane helix</keyword>
<feature type="transmembrane region" description="Helical" evidence="1">
    <location>
        <begin position="221"/>
        <end position="239"/>
    </location>
</feature>
<dbReference type="Proteomes" id="UP001614216">
    <property type="component" value="Unassembled WGS sequence"/>
</dbReference>
<feature type="transmembrane region" description="Helical" evidence="1">
    <location>
        <begin position="327"/>
        <end position="350"/>
    </location>
</feature>
<sequence length="433" mass="48157">MATVMCMAVYAVFSAALYLWTIRSKQYDTMFPVAGCLLGIVLIFFLVLNVFLFCGNKRIRQGMIMAGVLMNLGMSIYYASWSDPWKLAENPEKVTFFTMLKSIGVVDVILMSGVFLVVSLIICHTKVYRFRAVNLIIMAMLPVIVFGARLTGKATKGSYLEFGGIMIFCILAGWPFVAATFLTMEERRYLNSDVKMPGWNSLLMLGYMGLIFIGSAKANEFGLILVMAVTGSILFFISCKSMRAKLFYSIACMMLAGLAALKVTHIHTRLEAFLDPVGTSNKETAESILYLFRSIPHAGFFGFGIGDGFSRKIIDAVDSDYALDLIILNYSIIVAAMLIILMMLFCKWFFKVQEGLCDYDRYLNLTAALIVITVSLTHVASNLGSFISAGIPLAFVSKAPQINIMFSIFMGMHTGLLGKERFQWSEDVEDTEV</sequence>
<gene>
    <name evidence="2" type="ORF">ACIF0M_13690</name>
</gene>
<evidence type="ECO:0000313" key="2">
    <source>
        <dbReference type="EMBL" id="MFI7846550.1"/>
    </source>
</evidence>
<evidence type="ECO:0000256" key="1">
    <source>
        <dbReference type="SAM" id="Phobius"/>
    </source>
</evidence>
<accession>A0ABW8B1M0</accession>
<feature type="transmembrane region" description="Helical" evidence="1">
    <location>
        <begin position="34"/>
        <end position="55"/>
    </location>
</feature>
<keyword evidence="1" id="KW-0812">Transmembrane</keyword>
<organism evidence="2 3">
    <name type="scientific">Dorea amylophila</name>
    <dbReference type="NCBI Taxonomy" id="2981789"/>
    <lineage>
        <taxon>Bacteria</taxon>
        <taxon>Bacillati</taxon>
        <taxon>Bacillota</taxon>
        <taxon>Clostridia</taxon>
        <taxon>Lachnospirales</taxon>
        <taxon>Lachnospiraceae</taxon>
        <taxon>Dorea</taxon>
    </lineage>
</organism>
<comment type="caution">
    <text evidence="2">The sequence shown here is derived from an EMBL/GenBank/DDBJ whole genome shotgun (WGS) entry which is preliminary data.</text>
</comment>
<feature type="transmembrane region" description="Helical" evidence="1">
    <location>
        <begin position="196"/>
        <end position="215"/>
    </location>
</feature>
<feature type="transmembrane region" description="Helical" evidence="1">
    <location>
        <begin position="362"/>
        <end position="380"/>
    </location>
</feature>
<evidence type="ECO:0000313" key="3">
    <source>
        <dbReference type="Proteomes" id="UP001614216"/>
    </source>
</evidence>
<protein>
    <recommendedName>
        <fullName evidence="4">FtsW/RodA/SpoVE family cell cycle protein</fullName>
    </recommendedName>
</protein>
<feature type="transmembrane region" description="Helical" evidence="1">
    <location>
        <begin position="386"/>
        <end position="411"/>
    </location>
</feature>
<dbReference type="RefSeq" id="WP_396570385.1">
    <property type="nucleotide sequence ID" value="NZ_JBITRD010000013.1"/>
</dbReference>
<feature type="transmembrane region" description="Helical" evidence="1">
    <location>
        <begin position="62"/>
        <end position="79"/>
    </location>
</feature>
<reference evidence="2 3" key="1">
    <citation type="submission" date="2024-08" db="EMBL/GenBank/DDBJ databases">
        <authorList>
            <person name="Vancuren S.J."/>
            <person name="Allen-Vercoe E."/>
        </authorList>
    </citation>
    <scope>NUCLEOTIDE SEQUENCE [LARGE SCALE GENOMIC DNA]</scope>
    <source>
        <strain evidence="2 3">16-6-I_42_FAA</strain>
    </source>
</reference>
<feature type="transmembrane region" description="Helical" evidence="1">
    <location>
        <begin position="246"/>
        <end position="266"/>
    </location>
</feature>
<keyword evidence="3" id="KW-1185">Reference proteome</keyword>
<evidence type="ECO:0008006" key="4">
    <source>
        <dbReference type="Google" id="ProtNLM"/>
    </source>
</evidence>
<feature type="transmembrane region" description="Helical" evidence="1">
    <location>
        <begin position="130"/>
        <end position="150"/>
    </location>
</feature>